<dbReference type="AlphaFoldDB" id="A0A6G0VTP1"/>
<comment type="caution">
    <text evidence="2">The sequence shown here is derived from an EMBL/GenBank/DDBJ whole genome shotgun (WGS) entry which is preliminary data.</text>
</comment>
<evidence type="ECO:0000256" key="1">
    <source>
        <dbReference type="SAM" id="Coils"/>
    </source>
</evidence>
<dbReference type="PANTHER" id="PTHR45749:SF21">
    <property type="entry name" value="DUF4371 DOMAIN-CONTAINING PROTEIN"/>
    <property type="match status" value="1"/>
</dbReference>
<gene>
    <name evidence="2" type="ORF">FWK35_00036136</name>
</gene>
<keyword evidence="1" id="KW-0175">Coiled coil</keyword>
<dbReference type="OrthoDB" id="6778351at2759"/>
<keyword evidence="3" id="KW-1185">Reference proteome</keyword>
<sequence length="321" mass="37209">IVIRYVILDYETRNLTIEESFLGFFCIQEHGAKNYEQLITNVILELGLDINMCRGQGYDGAAVMKGFYSGLQKRIKDKVPTAYTLFSSAQRWATLAFGEGNASKIKQTVLKNNISLTSLKREERNIAGTLKKKLENIEFVLLLCLWENILRPLYGVSQSLQRKNTNLHNACQNLHEANCIIQNLRNKYDDLILTSHNMCDKWGISKDYHEVRSKFAIRHFDEVDGDRRLNVTTENFKIRVFLPVIDTVIFQLSNRFNALKEITENFDFLQPNTLVNLSEDDLIKASYDFVQLYKNDITSDLTRQFLSMRELINISEVKNIE</sequence>
<organism evidence="2 3">
    <name type="scientific">Aphis craccivora</name>
    <name type="common">Cowpea aphid</name>
    <dbReference type="NCBI Taxonomy" id="307492"/>
    <lineage>
        <taxon>Eukaryota</taxon>
        <taxon>Metazoa</taxon>
        <taxon>Ecdysozoa</taxon>
        <taxon>Arthropoda</taxon>
        <taxon>Hexapoda</taxon>
        <taxon>Insecta</taxon>
        <taxon>Pterygota</taxon>
        <taxon>Neoptera</taxon>
        <taxon>Paraneoptera</taxon>
        <taxon>Hemiptera</taxon>
        <taxon>Sternorrhyncha</taxon>
        <taxon>Aphidomorpha</taxon>
        <taxon>Aphidoidea</taxon>
        <taxon>Aphididae</taxon>
        <taxon>Aphidini</taxon>
        <taxon>Aphis</taxon>
        <taxon>Aphis</taxon>
    </lineage>
</organism>
<dbReference type="Proteomes" id="UP000478052">
    <property type="component" value="Unassembled WGS sequence"/>
</dbReference>
<proteinExistence type="predicted"/>
<dbReference type="EMBL" id="VUJU01012035">
    <property type="protein sequence ID" value="KAF0708971.1"/>
    <property type="molecule type" value="Genomic_DNA"/>
</dbReference>
<evidence type="ECO:0000313" key="2">
    <source>
        <dbReference type="EMBL" id="KAF0708971.1"/>
    </source>
</evidence>
<name>A0A6G0VTP1_APHCR</name>
<feature type="coiled-coil region" evidence="1">
    <location>
        <begin position="167"/>
        <end position="194"/>
    </location>
</feature>
<protein>
    <submittedName>
        <fullName evidence="2">Zinc finger MYM-type protein 1-like</fullName>
    </submittedName>
</protein>
<evidence type="ECO:0000313" key="3">
    <source>
        <dbReference type="Proteomes" id="UP000478052"/>
    </source>
</evidence>
<reference evidence="2 3" key="1">
    <citation type="submission" date="2019-08" db="EMBL/GenBank/DDBJ databases">
        <title>Whole genome of Aphis craccivora.</title>
        <authorList>
            <person name="Voronova N.V."/>
            <person name="Shulinski R.S."/>
            <person name="Bandarenka Y.V."/>
            <person name="Zhorov D.G."/>
            <person name="Warner D."/>
        </authorList>
    </citation>
    <scope>NUCLEOTIDE SEQUENCE [LARGE SCALE GENOMIC DNA]</scope>
    <source>
        <strain evidence="2">180601</strain>
        <tissue evidence="2">Whole Body</tissue>
    </source>
</reference>
<feature type="non-terminal residue" evidence="2">
    <location>
        <position position="1"/>
    </location>
</feature>
<accession>A0A6G0VTP1</accession>
<dbReference type="PANTHER" id="PTHR45749">
    <property type="match status" value="1"/>
</dbReference>